<dbReference type="KEGG" id="cnan:A2G96_25635"/>
<accession>A0A142JSX6</accession>
<keyword evidence="2" id="KW-1185">Reference proteome</keyword>
<dbReference type="RefSeq" id="WP_018007233.1">
    <property type="nucleotide sequence ID" value="NZ_CP014845.1"/>
</dbReference>
<organism evidence="1 2">
    <name type="scientific">Cupriavidus nantongensis</name>
    <dbReference type="NCBI Taxonomy" id="1796606"/>
    <lineage>
        <taxon>Bacteria</taxon>
        <taxon>Pseudomonadati</taxon>
        <taxon>Pseudomonadota</taxon>
        <taxon>Betaproteobacteria</taxon>
        <taxon>Burkholderiales</taxon>
        <taxon>Burkholderiaceae</taxon>
        <taxon>Cupriavidus</taxon>
    </lineage>
</organism>
<reference evidence="1 2" key="1">
    <citation type="submission" date="2016-03" db="EMBL/GenBank/DDBJ databases">
        <title>Complete genome sequence of a novel chlorpyrifos degrading bacterium, Cupriavidus nantongensis sp. X1.</title>
        <authorList>
            <person name="Fang L."/>
        </authorList>
    </citation>
    <scope>NUCLEOTIDE SEQUENCE [LARGE SCALE GENOMIC DNA]</scope>
    <source>
        <strain evidence="1 2">X1</strain>
    </source>
</reference>
<evidence type="ECO:0000313" key="2">
    <source>
        <dbReference type="Proteomes" id="UP000075238"/>
    </source>
</evidence>
<dbReference type="STRING" id="1796606.A2G96_25635"/>
<evidence type="ECO:0008006" key="3">
    <source>
        <dbReference type="Google" id="ProtNLM"/>
    </source>
</evidence>
<name>A0A142JSX6_9BURK</name>
<protein>
    <recommendedName>
        <fullName evidence="3">DUF2188 domain-containing protein</fullName>
    </recommendedName>
</protein>
<evidence type="ECO:0000313" key="1">
    <source>
        <dbReference type="EMBL" id="AMR81188.1"/>
    </source>
</evidence>
<dbReference type="AlphaFoldDB" id="A0A142JSX6"/>
<dbReference type="OrthoDB" id="8858565at2"/>
<dbReference type="Proteomes" id="UP000075238">
    <property type="component" value="Chromosome 2"/>
</dbReference>
<sequence>MGSNIHVVPHDEGWDVIHEGARYAESHHATQEEAVAAGTSQAQREHVELLIHGRDGQIRSRNSFGHDPRTIHG</sequence>
<dbReference type="InterPro" id="IPR018691">
    <property type="entry name" value="DUF2188"/>
</dbReference>
<dbReference type="EMBL" id="CP014845">
    <property type="protein sequence ID" value="AMR81188.1"/>
    <property type="molecule type" value="Genomic_DNA"/>
</dbReference>
<proteinExistence type="predicted"/>
<gene>
    <name evidence="1" type="ORF">A2G96_25635</name>
</gene>
<dbReference type="Pfam" id="PF09954">
    <property type="entry name" value="DUF2188"/>
    <property type="match status" value="1"/>
</dbReference>